<organism evidence="8 9">
    <name type="scientific">Sistotremastrum niveocremeum HHB9708</name>
    <dbReference type="NCBI Taxonomy" id="1314777"/>
    <lineage>
        <taxon>Eukaryota</taxon>
        <taxon>Fungi</taxon>
        <taxon>Dikarya</taxon>
        <taxon>Basidiomycota</taxon>
        <taxon>Agaricomycotina</taxon>
        <taxon>Agaricomycetes</taxon>
        <taxon>Sistotremastrales</taxon>
        <taxon>Sistotremastraceae</taxon>
        <taxon>Sertulicium</taxon>
        <taxon>Sertulicium niveocremeum</taxon>
    </lineage>
</organism>
<dbReference type="GO" id="GO:0000124">
    <property type="term" value="C:SAGA complex"/>
    <property type="evidence" value="ECO:0007669"/>
    <property type="project" value="InterPro"/>
</dbReference>
<comment type="subcellular location">
    <subcellularLocation>
        <location evidence="1">Nucleus</location>
    </subcellularLocation>
</comment>
<keyword evidence="3" id="KW-0805">Transcription regulation</keyword>
<dbReference type="PANTHER" id="PTHR12264:SF21">
    <property type="entry name" value="TRANSCRIPTION INITIATION FACTOR TFIID SUBUNIT 12"/>
    <property type="match status" value="1"/>
</dbReference>
<dbReference type="AlphaFoldDB" id="A0A165A8A2"/>
<comment type="similarity">
    <text evidence="2">Belongs to the TAF12 family.</text>
</comment>
<feature type="domain" description="Transcription initiation factor TFIID subunit 12" evidence="7">
    <location>
        <begin position="180"/>
        <end position="242"/>
    </location>
</feature>
<dbReference type="GO" id="GO:0017025">
    <property type="term" value="F:TBP-class protein binding"/>
    <property type="evidence" value="ECO:0007669"/>
    <property type="project" value="TreeGrafter"/>
</dbReference>
<dbReference type="GO" id="GO:0051123">
    <property type="term" value="P:RNA polymerase II preinitiation complex assembly"/>
    <property type="evidence" value="ECO:0007669"/>
    <property type="project" value="TreeGrafter"/>
</dbReference>
<dbReference type="EMBL" id="KV419395">
    <property type="protein sequence ID" value="KZS98612.1"/>
    <property type="molecule type" value="Genomic_DNA"/>
</dbReference>
<evidence type="ECO:0000313" key="9">
    <source>
        <dbReference type="Proteomes" id="UP000076722"/>
    </source>
</evidence>
<feature type="region of interest" description="Disordered" evidence="6">
    <location>
        <begin position="1"/>
        <end position="20"/>
    </location>
</feature>
<protein>
    <recommendedName>
        <fullName evidence="7">Transcription initiation factor TFIID subunit 12 domain-containing protein</fullName>
    </recommendedName>
</protein>
<evidence type="ECO:0000256" key="2">
    <source>
        <dbReference type="ARBA" id="ARBA00007530"/>
    </source>
</evidence>
<sequence length="298" mass="31564">MASQNQNVSAPDPNSNHPATHALTAVLSHPGMNLNQKIDVFRKLRAENKITDASFQQIIAALSKVHGPPGKPGETDATKVAGNSSSGFKRKSPGVDGPLLSADPAPYPMSTSVAPARSDAQAWPNLQGPRPTLSGGLASGFISGSPVTVARGPEDVNILLSGDLRHNSRKNTAVDQSLRRTVQDLVSSIDPNVKIDPELLLEVADEFIDSVANFACRIAKHRGGDTLEVRDLQLHLERNHNIRIPGFASDETRISISQAAIAPTATAPAKKASQGTHMTLRSARVSAVNAAKREGKLI</sequence>
<dbReference type="InterPro" id="IPR009072">
    <property type="entry name" value="Histone-fold"/>
</dbReference>
<proteinExistence type="inferred from homology"/>
<keyword evidence="5" id="KW-0539">Nucleus</keyword>
<dbReference type="Gene3D" id="1.10.20.10">
    <property type="entry name" value="Histone, subunit A"/>
    <property type="match status" value="1"/>
</dbReference>
<evidence type="ECO:0000313" key="8">
    <source>
        <dbReference type="EMBL" id="KZS98612.1"/>
    </source>
</evidence>
<evidence type="ECO:0000256" key="5">
    <source>
        <dbReference type="ARBA" id="ARBA00023242"/>
    </source>
</evidence>
<evidence type="ECO:0000259" key="7">
    <source>
        <dbReference type="Pfam" id="PF03847"/>
    </source>
</evidence>
<dbReference type="OrthoDB" id="2193432at2759"/>
<dbReference type="CDD" id="cd07981">
    <property type="entry name" value="HFD_TAF12"/>
    <property type="match status" value="1"/>
</dbReference>
<keyword evidence="9" id="KW-1185">Reference proteome</keyword>
<dbReference type="Proteomes" id="UP000076722">
    <property type="component" value="Unassembled WGS sequence"/>
</dbReference>
<dbReference type="InterPro" id="IPR037794">
    <property type="entry name" value="TAF12"/>
</dbReference>
<reference evidence="8 9" key="1">
    <citation type="journal article" date="2016" name="Mol. Biol. Evol.">
        <title>Comparative Genomics of Early-Diverging Mushroom-Forming Fungi Provides Insights into the Origins of Lignocellulose Decay Capabilities.</title>
        <authorList>
            <person name="Nagy L.G."/>
            <person name="Riley R."/>
            <person name="Tritt A."/>
            <person name="Adam C."/>
            <person name="Daum C."/>
            <person name="Floudas D."/>
            <person name="Sun H."/>
            <person name="Yadav J.S."/>
            <person name="Pangilinan J."/>
            <person name="Larsson K.H."/>
            <person name="Matsuura K."/>
            <person name="Barry K."/>
            <person name="Labutti K."/>
            <person name="Kuo R."/>
            <person name="Ohm R.A."/>
            <person name="Bhattacharya S.S."/>
            <person name="Shirouzu T."/>
            <person name="Yoshinaga Y."/>
            <person name="Martin F.M."/>
            <person name="Grigoriev I.V."/>
            <person name="Hibbett D.S."/>
        </authorList>
    </citation>
    <scope>NUCLEOTIDE SEQUENCE [LARGE SCALE GENOMIC DNA]</scope>
    <source>
        <strain evidence="8 9">HHB9708</strain>
    </source>
</reference>
<evidence type="ECO:0000256" key="3">
    <source>
        <dbReference type="ARBA" id="ARBA00023015"/>
    </source>
</evidence>
<dbReference type="SUPFAM" id="SSF47113">
    <property type="entry name" value="Histone-fold"/>
    <property type="match status" value="1"/>
</dbReference>
<feature type="compositionally biased region" description="Polar residues" evidence="6">
    <location>
        <begin position="1"/>
        <end position="18"/>
    </location>
</feature>
<evidence type="ECO:0000256" key="6">
    <source>
        <dbReference type="SAM" id="MobiDB-lite"/>
    </source>
</evidence>
<feature type="region of interest" description="Disordered" evidence="6">
    <location>
        <begin position="65"/>
        <end position="101"/>
    </location>
</feature>
<dbReference type="STRING" id="1314777.A0A165A8A2"/>
<dbReference type="PANTHER" id="PTHR12264">
    <property type="entry name" value="TRANSCRIPTION INITIATION FACTOR TFIID SUBUNIT 12"/>
    <property type="match status" value="1"/>
</dbReference>
<name>A0A165A8A2_9AGAM</name>
<evidence type="ECO:0000256" key="4">
    <source>
        <dbReference type="ARBA" id="ARBA00023163"/>
    </source>
</evidence>
<dbReference type="InterPro" id="IPR003228">
    <property type="entry name" value="TFIID_TAF12_dom"/>
</dbReference>
<dbReference type="GO" id="GO:0046982">
    <property type="term" value="F:protein heterodimerization activity"/>
    <property type="evidence" value="ECO:0007669"/>
    <property type="project" value="InterPro"/>
</dbReference>
<dbReference type="GO" id="GO:0003677">
    <property type="term" value="F:DNA binding"/>
    <property type="evidence" value="ECO:0007669"/>
    <property type="project" value="TreeGrafter"/>
</dbReference>
<gene>
    <name evidence="8" type="ORF">SISNIDRAFT_481330</name>
</gene>
<dbReference type="GO" id="GO:0005669">
    <property type="term" value="C:transcription factor TFIID complex"/>
    <property type="evidence" value="ECO:0007669"/>
    <property type="project" value="InterPro"/>
</dbReference>
<dbReference type="Pfam" id="PF03847">
    <property type="entry name" value="TFIID_20kDa"/>
    <property type="match status" value="1"/>
</dbReference>
<evidence type="ECO:0000256" key="1">
    <source>
        <dbReference type="ARBA" id="ARBA00004123"/>
    </source>
</evidence>
<accession>A0A165A8A2</accession>
<keyword evidence="4" id="KW-0804">Transcription</keyword>